<dbReference type="Proteomes" id="UP000807306">
    <property type="component" value="Unassembled WGS sequence"/>
</dbReference>
<evidence type="ECO:0000256" key="3">
    <source>
        <dbReference type="ARBA" id="ARBA00010617"/>
    </source>
</evidence>
<proteinExistence type="inferred from homology"/>
<evidence type="ECO:0000256" key="6">
    <source>
        <dbReference type="ARBA" id="ARBA00023002"/>
    </source>
</evidence>
<evidence type="ECO:0000256" key="10">
    <source>
        <dbReference type="RuleBase" id="RU000461"/>
    </source>
</evidence>
<dbReference type="SUPFAM" id="SSF48264">
    <property type="entry name" value="Cytochrome P450"/>
    <property type="match status" value="1"/>
</dbReference>
<gene>
    <name evidence="12" type="ORF">CPB83DRAFT_786706</name>
</gene>
<dbReference type="PRINTS" id="PR00463">
    <property type="entry name" value="EP450I"/>
</dbReference>
<dbReference type="EMBL" id="MU157835">
    <property type="protein sequence ID" value="KAF9531384.1"/>
    <property type="molecule type" value="Genomic_DNA"/>
</dbReference>
<dbReference type="PROSITE" id="PS00086">
    <property type="entry name" value="CYTOCHROME_P450"/>
    <property type="match status" value="1"/>
</dbReference>
<comment type="caution">
    <text evidence="12">The sequence shown here is derived from an EMBL/GenBank/DDBJ whole genome shotgun (WGS) entry which is preliminary data.</text>
</comment>
<keyword evidence="11" id="KW-0732">Signal</keyword>
<feature type="chain" id="PRO_5040491217" evidence="11">
    <location>
        <begin position="17"/>
        <end position="516"/>
    </location>
</feature>
<accession>A0A9P6EMM0</accession>
<dbReference type="InterPro" id="IPR036396">
    <property type="entry name" value="Cyt_P450_sf"/>
</dbReference>
<name>A0A9P6EMM0_9AGAR</name>
<evidence type="ECO:0000256" key="5">
    <source>
        <dbReference type="ARBA" id="ARBA00022723"/>
    </source>
</evidence>
<evidence type="ECO:0000256" key="7">
    <source>
        <dbReference type="ARBA" id="ARBA00023004"/>
    </source>
</evidence>
<dbReference type="Pfam" id="PF00067">
    <property type="entry name" value="p450"/>
    <property type="match status" value="1"/>
</dbReference>
<evidence type="ECO:0000256" key="11">
    <source>
        <dbReference type="SAM" id="SignalP"/>
    </source>
</evidence>
<keyword evidence="5 9" id="KW-0479">Metal-binding</keyword>
<keyword evidence="13" id="KW-1185">Reference proteome</keyword>
<evidence type="ECO:0000256" key="4">
    <source>
        <dbReference type="ARBA" id="ARBA00022617"/>
    </source>
</evidence>
<keyword evidence="7 9" id="KW-0408">Iron</keyword>
<evidence type="ECO:0000313" key="13">
    <source>
        <dbReference type="Proteomes" id="UP000807306"/>
    </source>
</evidence>
<dbReference type="Gene3D" id="1.10.630.10">
    <property type="entry name" value="Cytochrome P450"/>
    <property type="match status" value="1"/>
</dbReference>
<dbReference type="CDD" id="cd11065">
    <property type="entry name" value="CYP64-like"/>
    <property type="match status" value="1"/>
</dbReference>
<comment type="cofactor">
    <cofactor evidence="1 9">
        <name>heme</name>
        <dbReference type="ChEBI" id="CHEBI:30413"/>
    </cofactor>
</comment>
<sequence>MHLINLLAILVPTCVLYRLKKRFTQLPLPPQPKGLPLVGHTFSTPSTNEWITFHEWSKELGTNILYLNVTGQSMIVLSSAKVAIDLLEKRSSIYSSRPYFPFHVDLMGAGFNTVLLNYGETWRRHRRLQHAFFGSSASSNYRTKIARTVHSLLGRLIEDSKDFKAQVQLFAGDTLISLCYGLDIATREGRRYHEVFLEGDKALLESAISGSFLVDFLPFLKYIPEWMPGAGFQTKARLWRGVIQEMIKLPFNATKENMETGNCPPCFVCTSLGSTGQKLQGPDLEDNVLSAAGSLFSAGVETTVSIICSCILGLLERPEVLQRAHEELDRVVQPGQLPDFNDQPSLPFVTAIAKESLRWRNVAPLGVAHYIEVEDEYEGYRIPKKSVVMVNQWALLHDEEIYPDPFAFKPERFMNGDVYNHETKDPEFACWGFGRRICPGRYLAFDAIWLTIASLIHAFNIEKEIDENGTPIEPNPSYETGAVYGPESFPCRIKSRSGDFAKLVQAAIVQHAENSD</sequence>
<keyword evidence="4 9" id="KW-0349">Heme</keyword>
<keyword evidence="6 10" id="KW-0560">Oxidoreductase</keyword>
<feature type="binding site" description="axial binding residue" evidence="9">
    <location>
        <position position="438"/>
    </location>
    <ligand>
        <name>heme</name>
        <dbReference type="ChEBI" id="CHEBI:30413"/>
    </ligand>
    <ligandPart>
        <name>Fe</name>
        <dbReference type="ChEBI" id="CHEBI:18248"/>
    </ligandPart>
</feature>
<dbReference type="GO" id="GO:0005506">
    <property type="term" value="F:iron ion binding"/>
    <property type="evidence" value="ECO:0007669"/>
    <property type="project" value="InterPro"/>
</dbReference>
<dbReference type="AlphaFoldDB" id="A0A9P6EMM0"/>
<feature type="signal peptide" evidence="11">
    <location>
        <begin position="1"/>
        <end position="16"/>
    </location>
</feature>
<organism evidence="12 13">
    <name type="scientific">Crepidotus variabilis</name>
    <dbReference type="NCBI Taxonomy" id="179855"/>
    <lineage>
        <taxon>Eukaryota</taxon>
        <taxon>Fungi</taxon>
        <taxon>Dikarya</taxon>
        <taxon>Basidiomycota</taxon>
        <taxon>Agaricomycotina</taxon>
        <taxon>Agaricomycetes</taxon>
        <taxon>Agaricomycetidae</taxon>
        <taxon>Agaricales</taxon>
        <taxon>Agaricineae</taxon>
        <taxon>Crepidotaceae</taxon>
        <taxon>Crepidotus</taxon>
    </lineage>
</organism>
<evidence type="ECO:0000256" key="9">
    <source>
        <dbReference type="PIRSR" id="PIRSR602401-1"/>
    </source>
</evidence>
<dbReference type="InterPro" id="IPR017972">
    <property type="entry name" value="Cyt_P450_CS"/>
</dbReference>
<dbReference type="InterPro" id="IPR002401">
    <property type="entry name" value="Cyt_P450_E_grp-I"/>
</dbReference>
<reference evidence="12" key="1">
    <citation type="submission" date="2020-11" db="EMBL/GenBank/DDBJ databases">
        <authorList>
            <consortium name="DOE Joint Genome Institute"/>
            <person name="Ahrendt S."/>
            <person name="Riley R."/>
            <person name="Andreopoulos W."/>
            <person name="Labutti K."/>
            <person name="Pangilinan J."/>
            <person name="Ruiz-Duenas F.J."/>
            <person name="Barrasa J.M."/>
            <person name="Sanchez-Garcia M."/>
            <person name="Camarero S."/>
            <person name="Miyauchi S."/>
            <person name="Serrano A."/>
            <person name="Linde D."/>
            <person name="Babiker R."/>
            <person name="Drula E."/>
            <person name="Ayuso-Fernandez I."/>
            <person name="Pacheco R."/>
            <person name="Padilla G."/>
            <person name="Ferreira P."/>
            <person name="Barriuso J."/>
            <person name="Kellner H."/>
            <person name="Castanera R."/>
            <person name="Alfaro M."/>
            <person name="Ramirez L."/>
            <person name="Pisabarro A.G."/>
            <person name="Kuo A."/>
            <person name="Tritt A."/>
            <person name="Lipzen A."/>
            <person name="He G."/>
            <person name="Yan M."/>
            <person name="Ng V."/>
            <person name="Cullen D."/>
            <person name="Martin F."/>
            <person name="Rosso M.-N."/>
            <person name="Henrissat B."/>
            <person name="Hibbett D."/>
            <person name="Martinez A.T."/>
            <person name="Grigoriev I.V."/>
        </authorList>
    </citation>
    <scope>NUCLEOTIDE SEQUENCE</scope>
    <source>
        <strain evidence="12">CBS 506.95</strain>
    </source>
</reference>
<dbReference type="InterPro" id="IPR050364">
    <property type="entry name" value="Cytochrome_P450_fung"/>
</dbReference>
<evidence type="ECO:0000256" key="8">
    <source>
        <dbReference type="ARBA" id="ARBA00023033"/>
    </source>
</evidence>
<evidence type="ECO:0000256" key="1">
    <source>
        <dbReference type="ARBA" id="ARBA00001971"/>
    </source>
</evidence>
<dbReference type="PANTHER" id="PTHR46300:SF7">
    <property type="entry name" value="P450, PUTATIVE (EUROFUNG)-RELATED"/>
    <property type="match status" value="1"/>
</dbReference>
<dbReference type="OrthoDB" id="2789670at2759"/>
<keyword evidence="8 10" id="KW-0503">Monooxygenase</keyword>
<comment type="similarity">
    <text evidence="3 10">Belongs to the cytochrome P450 family.</text>
</comment>
<protein>
    <submittedName>
        <fullName evidence="12">Cytochrome P450</fullName>
    </submittedName>
</protein>
<dbReference type="GO" id="GO:0004497">
    <property type="term" value="F:monooxygenase activity"/>
    <property type="evidence" value="ECO:0007669"/>
    <property type="project" value="UniProtKB-KW"/>
</dbReference>
<dbReference type="PANTHER" id="PTHR46300">
    <property type="entry name" value="P450, PUTATIVE (EUROFUNG)-RELATED-RELATED"/>
    <property type="match status" value="1"/>
</dbReference>
<evidence type="ECO:0000256" key="2">
    <source>
        <dbReference type="ARBA" id="ARBA00005179"/>
    </source>
</evidence>
<evidence type="ECO:0000313" key="12">
    <source>
        <dbReference type="EMBL" id="KAF9531384.1"/>
    </source>
</evidence>
<dbReference type="GO" id="GO:0020037">
    <property type="term" value="F:heme binding"/>
    <property type="evidence" value="ECO:0007669"/>
    <property type="project" value="InterPro"/>
</dbReference>
<comment type="pathway">
    <text evidence="2">Secondary metabolite biosynthesis.</text>
</comment>
<dbReference type="InterPro" id="IPR001128">
    <property type="entry name" value="Cyt_P450"/>
</dbReference>
<dbReference type="GO" id="GO:0016705">
    <property type="term" value="F:oxidoreductase activity, acting on paired donors, with incorporation or reduction of molecular oxygen"/>
    <property type="evidence" value="ECO:0007669"/>
    <property type="project" value="InterPro"/>
</dbReference>